<protein>
    <submittedName>
        <fullName evidence="1">Uncharacterized protein</fullName>
    </submittedName>
</protein>
<name>A0A1B6GZY0_9HEMI</name>
<reference evidence="1" key="1">
    <citation type="submission" date="2015-11" db="EMBL/GenBank/DDBJ databases">
        <title>De novo transcriptome assembly of four potential Pierce s Disease insect vectors from Arizona vineyards.</title>
        <authorList>
            <person name="Tassone E.E."/>
        </authorList>
    </citation>
    <scope>NUCLEOTIDE SEQUENCE</scope>
</reference>
<dbReference type="EMBL" id="GECZ01001821">
    <property type="protein sequence ID" value="JAS67948.1"/>
    <property type="molecule type" value="Transcribed_RNA"/>
</dbReference>
<feature type="non-terminal residue" evidence="1">
    <location>
        <position position="103"/>
    </location>
</feature>
<gene>
    <name evidence="1" type="ORF">g.11003</name>
</gene>
<accession>A0A1B6GZY0</accession>
<sequence>MCSSGLRTKYCLRYVYGLRRDEHITPYYLEANILKLIDQREIKILSLAFSVIKTGLPKYFEPDFKFVSQGSSRISRTSSITLRMPHHVSTVYDKAFVVAACRL</sequence>
<dbReference type="AlphaFoldDB" id="A0A1B6GZY0"/>
<evidence type="ECO:0000313" key="1">
    <source>
        <dbReference type="EMBL" id="JAS67948.1"/>
    </source>
</evidence>
<organism evidence="1">
    <name type="scientific">Cuerna arida</name>
    <dbReference type="NCBI Taxonomy" id="1464854"/>
    <lineage>
        <taxon>Eukaryota</taxon>
        <taxon>Metazoa</taxon>
        <taxon>Ecdysozoa</taxon>
        <taxon>Arthropoda</taxon>
        <taxon>Hexapoda</taxon>
        <taxon>Insecta</taxon>
        <taxon>Pterygota</taxon>
        <taxon>Neoptera</taxon>
        <taxon>Paraneoptera</taxon>
        <taxon>Hemiptera</taxon>
        <taxon>Auchenorrhyncha</taxon>
        <taxon>Membracoidea</taxon>
        <taxon>Cicadellidae</taxon>
        <taxon>Cicadellinae</taxon>
        <taxon>Proconiini</taxon>
        <taxon>Cuerna</taxon>
    </lineage>
</organism>
<proteinExistence type="predicted"/>